<organism evidence="1 2">
    <name type="scientific">Uliginosibacterium paludis</name>
    <dbReference type="NCBI Taxonomy" id="1615952"/>
    <lineage>
        <taxon>Bacteria</taxon>
        <taxon>Pseudomonadati</taxon>
        <taxon>Pseudomonadota</taxon>
        <taxon>Betaproteobacteria</taxon>
        <taxon>Rhodocyclales</taxon>
        <taxon>Zoogloeaceae</taxon>
        <taxon>Uliginosibacterium</taxon>
    </lineage>
</organism>
<evidence type="ECO:0000313" key="1">
    <source>
        <dbReference type="EMBL" id="MET1490590.1"/>
    </source>
</evidence>
<reference evidence="1 2" key="1">
    <citation type="submission" date="2024-07" db="EMBL/GenBank/DDBJ databases">
        <title>Uliginosibacterium paludis KCTC:42655.</title>
        <authorList>
            <person name="Kim M.K."/>
        </authorList>
    </citation>
    <scope>NUCLEOTIDE SEQUENCE [LARGE SCALE GENOMIC DNA]</scope>
    <source>
        <strain evidence="1 2">KCTC 42655</strain>
    </source>
</reference>
<sequence length="150" mass="16535">MNLLLWRHADAAEGNPDISRPLTARGVKQAQRMAHWLDQHAPANLRVLTSPAVRTRQTVEAWDHSYEVSEDVGLDATPHSILEAAGWPDAGGSVLVVGHQPTLGEVASILLRDEASALSFKKGALWWFQIRERNGEMQTVLKTVINADLI</sequence>
<protein>
    <submittedName>
        <fullName evidence="1">Histidine phosphatase family protein</fullName>
    </submittedName>
</protein>
<name>A0ABV2CRP7_9RHOO</name>
<dbReference type="Pfam" id="PF00300">
    <property type="entry name" value="His_Phos_1"/>
    <property type="match status" value="1"/>
</dbReference>
<keyword evidence="2" id="KW-1185">Reference proteome</keyword>
<evidence type="ECO:0000313" key="2">
    <source>
        <dbReference type="Proteomes" id="UP001548590"/>
    </source>
</evidence>
<dbReference type="EMBL" id="JBEWLZ010000006">
    <property type="protein sequence ID" value="MET1490590.1"/>
    <property type="molecule type" value="Genomic_DNA"/>
</dbReference>
<gene>
    <name evidence="1" type="ORF">ABVT11_12205</name>
</gene>
<accession>A0ABV2CRP7</accession>
<comment type="caution">
    <text evidence="1">The sequence shown here is derived from an EMBL/GenBank/DDBJ whole genome shotgun (WGS) entry which is preliminary data.</text>
</comment>
<dbReference type="CDD" id="cd07040">
    <property type="entry name" value="HP"/>
    <property type="match status" value="1"/>
</dbReference>
<dbReference type="Proteomes" id="UP001548590">
    <property type="component" value="Unassembled WGS sequence"/>
</dbReference>
<dbReference type="RefSeq" id="WP_345927700.1">
    <property type="nucleotide sequence ID" value="NZ_JBDIVF010000004.1"/>
</dbReference>
<dbReference type="InterPro" id="IPR013078">
    <property type="entry name" value="His_Pase_superF_clade-1"/>
</dbReference>
<dbReference type="InterPro" id="IPR029033">
    <property type="entry name" value="His_PPase_superfam"/>
</dbReference>
<dbReference type="Gene3D" id="3.40.50.1240">
    <property type="entry name" value="Phosphoglycerate mutase-like"/>
    <property type="match status" value="1"/>
</dbReference>
<dbReference type="SMART" id="SM00855">
    <property type="entry name" value="PGAM"/>
    <property type="match status" value="1"/>
</dbReference>
<dbReference type="SUPFAM" id="SSF53254">
    <property type="entry name" value="Phosphoglycerate mutase-like"/>
    <property type="match status" value="1"/>
</dbReference>
<proteinExistence type="predicted"/>